<keyword evidence="3 9" id="KW-0863">Zinc-finger</keyword>
<evidence type="ECO:0000256" key="8">
    <source>
        <dbReference type="ARBA" id="ARBA00023163"/>
    </source>
</evidence>
<evidence type="ECO:0000256" key="6">
    <source>
        <dbReference type="ARBA" id="ARBA00023015"/>
    </source>
</evidence>
<keyword evidence="6 9" id="KW-0805">Transcription regulation</keyword>
<feature type="domain" description="ATP-cone" evidence="11">
    <location>
        <begin position="49"/>
        <end position="139"/>
    </location>
</feature>
<dbReference type="NCBIfam" id="TIGR00244">
    <property type="entry name" value="transcriptional regulator NrdR"/>
    <property type="match status" value="1"/>
</dbReference>
<dbReference type="Pfam" id="PF03477">
    <property type="entry name" value="ATP-cone"/>
    <property type="match status" value="1"/>
</dbReference>
<accession>A0ABW0EYT8</accession>
<gene>
    <name evidence="9 12" type="primary">nrdR</name>
    <name evidence="12" type="ORF">ACFPK2_05445</name>
</gene>
<evidence type="ECO:0000313" key="13">
    <source>
        <dbReference type="Proteomes" id="UP001595976"/>
    </source>
</evidence>
<dbReference type="PANTHER" id="PTHR30455:SF2">
    <property type="entry name" value="TRANSCRIPTIONAL REPRESSOR NRDR"/>
    <property type="match status" value="1"/>
</dbReference>
<comment type="cofactor">
    <cofactor evidence="9">
        <name>Zn(2+)</name>
        <dbReference type="ChEBI" id="CHEBI:29105"/>
    </cofactor>
    <text evidence="9">Binds 1 zinc ion.</text>
</comment>
<dbReference type="RefSeq" id="WP_158444643.1">
    <property type="nucleotide sequence ID" value="NZ_JAOAOS010000002.1"/>
</dbReference>
<dbReference type="HAMAP" id="MF_00440">
    <property type="entry name" value="NrdR"/>
    <property type="match status" value="1"/>
</dbReference>
<keyword evidence="4 9" id="KW-0862">Zinc</keyword>
<dbReference type="InterPro" id="IPR003796">
    <property type="entry name" value="RNR_NrdR-like"/>
</dbReference>
<proteinExistence type="inferred from homology"/>
<keyword evidence="7 9" id="KW-0238">DNA-binding</keyword>
<comment type="function">
    <text evidence="9">Negatively regulates transcription of bacterial ribonucleotide reductase nrd genes and operons by binding to NrdR-boxes.</text>
</comment>
<evidence type="ECO:0000256" key="5">
    <source>
        <dbReference type="ARBA" id="ARBA00022840"/>
    </source>
</evidence>
<protein>
    <recommendedName>
        <fullName evidence="9">Transcriptional repressor NrdR</fullName>
    </recommendedName>
</protein>
<reference evidence="13" key="1">
    <citation type="journal article" date="2019" name="Int. J. Syst. Evol. Microbiol.">
        <title>The Global Catalogue of Microorganisms (GCM) 10K type strain sequencing project: providing services to taxonomists for standard genome sequencing and annotation.</title>
        <authorList>
            <consortium name="The Broad Institute Genomics Platform"/>
            <consortium name="The Broad Institute Genome Sequencing Center for Infectious Disease"/>
            <person name="Wu L."/>
            <person name="Ma J."/>
        </authorList>
    </citation>
    <scope>NUCLEOTIDE SEQUENCE [LARGE SCALE GENOMIC DNA]</scope>
    <source>
        <strain evidence="13">CGMCC 1.15643</strain>
    </source>
</reference>
<dbReference type="EMBL" id="JBHSLI010000002">
    <property type="protein sequence ID" value="MFC5292433.1"/>
    <property type="molecule type" value="Genomic_DNA"/>
</dbReference>
<evidence type="ECO:0000313" key="12">
    <source>
        <dbReference type="EMBL" id="MFC5292433.1"/>
    </source>
</evidence>
<keyword evidence="8 9" id="KW-0804">Transcription</keyword>
<keyword evidence="1 9" id="KW-0678">Repressor</keyword>
<comment type="similarity">
    <text evidence="9">Belongs to the NrdR family.</text>
</comment>
<comment type="caution">
    <text evidence="12">The sequence shown here is derived from an EMBL/GenBank/DDBJ whole genome shotgun (WGS) entry which is preliminary data.</text>
</comment>
<keyword evidence="5 9" id="KW-0067">ATP-binding</keyword>
<feature type="region of interest" description="Disordered" evidence="10">
    <location>
        <begin position="1"/>
        <end position="22"/>
    </location>
</feature>
<evidence type="ECO:0000256" key="9">
    <source>
        <dbReference type="HAMAP-Rule" id="MF_00440"/>
    </source>
</evidence>
<dbReference type="PROSITE" id="PS51161">
    <property type="entry name" value="ATP_CONE"/>
    <property type="match status" value="1"/>
</dbReference>
<dbReference type="InterPro" id="IPR055173">
    <property type="entry name" value="NrdR-like_N"/>
</dbReference>
<evidence type="ECO:0000259" key="11">
    <source>
        <dbReference type="PROSITE" id="PS51161"/>
    </source>
</evidence>
<sequence>MRCPYCGSLDTQVRDSRPTDDHASIRRRRVCPDCGGRFTTFERVQLRELTVVKRSGRRAPFDRDKLETSVAHALRKRSVTPERIERMLNGIVRQLESSGEAEIQSSTIGELVMEGLKGLDDVAYVRFASVYKNFREAKDFEELLGQLGAVEEEGAPAPPPGSDD</sequence>
<keyword evidence="9" id="KW-0479">Metal-binding</keyword>
<dbReference type="Pfam" id="PF22811">
    <property type="entry name" value="Zn_ribbon_NrdR"/>
    <property type="match status" value="1"/>
</dbReference>
<evidence type="ECO:0000256" key="3">
    <source>
        <dbReference type="ARBA" id="ARBA00022771"/>
    </source>
</evidence>
<evidence type="ECO:0000256" key="7">
    <source>
        <dbReference type="ARBA" id="ARBA00023125"/>
    </source>
</evidence>
<keyword evidence="13" id="KW-1185">Reference proteome</keyword>
<keyword evidence="2 9" id="KW-0547">Nucleotide-binding</keyword>
<dbReference type="InterPro" id="IPR005144">
    <property type="entry name" value="ATP-cone_dom"/>
</dbReference>
<evidence type="ECO:0000256" key="4">
    <source>
        <dbReference type="ARBA" id="ARBA00022833"/>
    </source>
</evidence>
<evidence type="ECO:0000256" key="2">
    <source>
        <dbReference type="ARBA" id="ARBA00022741"/>
    </source>
</evidence>
<name>A0ABW0EYT8_9HYPH</name>
<dbReference type="Proteomes" id="UP001595976">
    <property type="component" value="Unassembled WGS sequence"/>
</dbReference>
<organism evidence="12 13">
    <name type="scientific">Bosea minatitlanensis</name>
    <dbReference type="NCBI Taxonomy" id="128782"/>
    <lineage>
        <taxon>Bacteria</taxon>
        <taxon>Pseudomonadati</taxon>
        <taxon>Pseudomonadota</taxon>
        <taxon>Alphaproteobacteria</taxon>
        <taxon>Hyphomicrobiales</taxon>
        <taxon>Boseaceae</taxon>
        <taxon>Bosea</taxon>
    </lineage>
</organism>
<evidence type="ECO:0000256" key="10">
    <source>
        <dbReference type="SAM" id="MobiDB-lite"/>
    </source>
</evidence>
<dbReference type="PANTHER" id="PTHR30455">
    <property type="entry name" value="TRANSCRIPTIONAL REPRESSOR NRDR"/>
    <property type="match status" value="1"/>
</dbReference>
<feature type="compositionally biased region" description="Basic and acidic residues" evidence="10">
    <location>
        <begin position="12"/>
        <end position="22"/>
    </location>
</feature>
<evidence type="ECO:0000256" key="1">
    <source>
        <dbReference type="ARBA" id="ARBA00022491"/>
    </source>
</evidence>
<feature type="zinc finger region" evidence="9">
    <location>
        <begin position="3"/>
        <end position="34"/>
    </location>
</feature>